<dbReference type="Gene3D" id="1.20.1260.10">
    <property type="match status" value="1"/>
</dbReference>
<sequence length="144" mass="15747">MTETDALQTTLAAEHAAVYLFGVLGGRTSRSATPKLFDTLSAAYAAHRARRDHLVREITDLGAEPVAAEAAYEVPRPLETPAQVERAGLDLERSCAATYAYLVANTVDDRRRWAIEALNETAVRELVLRGTPETFPGADEYADR</sequence>
<protein>
    <submittedName>
        <fullName evidence="2">Ferritin-like domain-containing protein</fullName>
    </submittedName>
</protein>
<evidence type="ECO:0000313" key="2">
    <source>
        <dbReference type="EMBL" id="GAA1153382.1"/>
    </source>
</evidence>
<dbReference type="InterPro" id="IPR029447">
    <property type="entry name" value="DUF4439"/>
</dbReference>
<proteinExistence type="predicted"/>
<dbReference type="Proteomes" id="UP001499979">
    <property type="component" value="Unassembled WGS sequence"/>
</dbReference>
<keyword evidence="3" id="KW-1185">Reference proteome</keyword>
<organism evidence="2 3">
    <name type="scientific">Nocardioides aquiterrae</name>
    <dbReference type="NCBI Taxonomy" id="203799"/>
    <lineage>
        <taxon>Bacteria</taxon>
        <taxon>Bacillati</taxon>
        <taxon>Actinomycetota</taxon>
        <taxon>Actinomycetes</taxon>
        <taxon>Propionibacteriales</taxon>
        <taxon>Nocardioidaceae</taxon>
        <taxon>Nocardioides</taxon>
    </lineage>
</organism>
<evidence type="ECO:0000313" key="3">
    <source>
        <dbReference type="Proteomes" id="UP001499979"/>
    </source>
</evidence>
<dbReference type="Pfam" id="PF14530">
    <property type="entry name" value="DUF4439"/>
    <property type="match status" value="1"/>
</dbReference>
<name>A0ABP4F5J6_9ACTN</name>
<accession>A0ABP4F5J6</accession>
<feature type="domain" description="DUF4439" evidence="1">
    <location>
        <begin position="6"/>
        <end position="139"/>
    </location>
</feature>
<dbReference type="SUPFAM" id="SSF47240">
    <property type="entry name" value="Ferritin-like"/>
    <property type="match status" value="1"/>
</dbReference>
<dbReference type="InterPro" id="IPR012347">
    <property type="entry name" value="Ferritin-like"/>
</dbReference>
<gene>
    <name evidence="2" type="ORF">GCM10009606_34790</name>
</gene>
<reference evidence="3" key="1">
    <citation type="journal article" date="2019" name="Int. J. Syst. Evol. Microbiol.">
        <title>The Global Catalogue of Microorganisms (GCM) 10K type strain sequencing project: providing services to taxonomists for standard genome sequencing and annotation.</title>
        <authorList>
            <consortium name="The Broad Institute Genomics Platform"/>
            <consortium name="The Broad Institute Genome Sequencing Center for Infectious Disease"/>
            <person name="Wu L."/>
            <person name="Ma J."/>
        </authorList>
    </citation>
    <scope>NUCLEOTIDE SEQUENCE [LARGE SCALE GENOMIC DNA]</scope>
    <source>
        <strain evidence="3">JCM 11813</strain>
    </source>
</reference>
<dbReference type="EMBL" id="BAAAJE010000018">
    <property type="protein sequence ID" value="GAA1153382.1"/>
    <property type="molecule type" value="Genomic_DNA"/>
</dbReference>
<evidence type="ECO:0000259" key="1">
    <source>
        <dbReference type="Pfam" id="PF14530"/>
    </source>
</evidence>
<comment type="caution">
    <text evidence="2">The sequence shown here is derived from an EMBL/GenBank/DDBJ whole genome shotgun (WGS) entry which is preliminary data.</text>
</comment>
<dbReference type="RefSeq" id="WP_343908880.1">
    <property type="nucleotide sequence ID" value="NZ_BAAAJE010000018.1"/>
</dbReference>
<dbReference type="InterPro" id="IPR009078">
    <property type="entry name" value="Ferritin-like_SF"/>
</dbReference>